<dbReference type="Gene3D" id="3.30.420.40">
    <property type="match status" value="2"/>
</dbReference>
<evidence type="ECO:0000256" key="1">
    <source>
        <dbReference type="ARBA" id="ARBA00006479"/>
    </source>
</evidence>
<name>A0A4Q5MW85_9MICO</name>
<dbReference type="InterPro" id="IPR000600">
    <property type="entry name" value="ROK"/>
</dbReference>
<protein>
    <submittedName>
        <fullName evidence="3">ROK family protein</fullName>
    </submittedName>
</protein>
<feature type="transmembrane region" description="Helical" evidence="2">
    <location>
        <begin position="309"/>
        <end position="330"/>
    </location>
</feature>
<reference evidence="3 4" key="1">
    <citation type="submission" date="2019-01" db="EMBL/GenBank/DDBJ databases">
        <title>Novel species of Cellulomonas.</title>
        <authorList>
            <person name="Liu Q."/>
            <person name="Xin Y.-H."/>
        </authorList>
    </citation>
    <scope>NUCLEOTIDE SEQUENCE [LARGE SCALE GENOMIC DNA]</scope>
    <source>
        <strain evidence="3 4">HLT2-17</strain>
    </source>
</reference>
<comment type="similarity">
    <text evidence="1">Belongs to the ROK (NagC/XylR) family.</text>
</comment>
<sequence length="332" mass="33095">MSPRSDGDRRPYRGHLSVGLDVGGTKILGVLLDAEARVLGSVRLPTVTGAAGVIDTAARAVEQLVHAAGVRVSALAAVGVGIPGVVDPRTGRIEHAVNVGIHESVALGPHLAERLGGVLVHVDNDLNAAALGAAHLLDSGTGAGTGTNPRPADLAFLSLGTGLAAGLVLDGAVRRGANGTAGEIGHIPLVADGLPCACGQRGCLERYASGSALDAAWPSRTGRPAPAELFEAAAAGDPDAVRIRDEFASAVASAVRLLVLTCDVARVVIGGGVSAVGTPLLEAVRAALVDQTTGSDFLRSMDLAHRIELAPVGVPVAAIGAALLGAAAPARR</sequence>
<dbReference type="SUPFAM" id="SSF53067">
    <property type="entry name" value="Actin-like ATPase domain"/>
    <property type="match status" value="1"/>
</dbReference>
<evidence type="ECO:0000256" key="2">
    <source>
        <dbReference type="SAM" id="Phobius"/>
    </source>
</evidence>
<dbReference type="Pfam" id="PF00480">
    <property type="entry name" value="ROK"/>
    <property type="match status" value="1"/>
</dbReference>
<gene>
    <name evidence="3" type="ORF">EUA98_16915</name>
</gene>
<keyword evidence="2" id="KW-0812">Transmembrane</keyword>
<organism evidence="3 4">
    <name type="scientific">Pengzhenrongella frigida</name>
    <dbReference type="NCBI Taxonomy" id="1259133"/>
    <lineage>
        <taxon>Bacteria</taxon>
        <taxon>Bacillati</taxon>
        <taxon>Actinomycetota</taxon>
        <taxon>Actinomycetes</taxon>
        <taxon>Micrococcales</taxon>
        <taxon>Pengzhenrongella</taxon>
    </lineage>
</organism>
<dbReference type="Proteomes" id="UP000293764">
    <property type="component" value="Unassembled WGS sequence"/>
</dbReference>
<dbReference type="RefSeq" id="WP_130103872.1">
    <property type="nucleotide sequence ID" value="NZ_SDWW01000052.1"/>
</dbReference>
<evidence type="ECO:0000313" key="3">
    <source>
        <dbReference type="EMBL" id="RYV49805.1"/>
    </source>
</evidence>
<keyword evidence="2" id="KW-0472">Membrane</keyword>
<dbReference type="EMBL" id="SDWW01000052">
    <property type="protein sequence ID" value="RYV49805.1"/>
    <property type="molecule type" value="Genomic_DNA"/>
</dbReference>
<keyword evidence="2" id="KW-1133">Transmembrane helix</keyword>
<evidence type="ECO:0000313" key="4">
    <source>
        <dbReference type="Proteomes" id="UP000293764"/>
    </source>
</evidence>
<dbReference type="OrthoDB" id="8772678at2"/>
<comment type="caution">
    <text evidence="3">The sequence shown here is derived from an EMBL/GenBank/DDBJ whole genome shotgun (WGS) entry which is preliminary data.</text>
</comment>
<dbReference type="PANTHER" id="PTHR18964:SF149">
    <property type="entry name" value="BIFUNCTIONAL UDP-N-ACETYLGLUCOSAMINE 2-EPIMERASE_N-ACETYLMANNOSAMINE KINASE"/>
    <property type="match status" value="1"/>
</dbReference>
<proteinExistence type="inferred from homology"/>
<dbReference type="AlphaFoldDB" id="A0A4Q5MW85"/>
<dbReference type="InterPro" id="IPR043129">
    <property type="entry name" value="ATPase_NBD"/>
</dbReference>
<accession>A0A4Q5MW85</accession>
<dbReference type="PANTHER" id="PTHR18964">
    <property type="entry name" value="ROK (REPRESSOR, ORF, KINASE) FAMILY"/>
    <property type="match status" value="1"/>
</dbReference>
<keyword evidence="4" id="KW-1185">Reference proteome</keyword>